<organism evidence="1 2">
    <name type="scientific">Parafannyhessea umbonata</name>
    <dbReference type="NCBI Taxonomy" id="604330"/>
    <lineage>
        <taxon>Bacteria</taxon>
        <taxon>Bacillati</taxon>
        <taxon>Actinomycetota</taxon>
        <taxon>Coriobacteriia</taxon>
        <taxon>Coriobacteriales</taxon>
        <taxon>Atopobiaceae</taxon>
        <taxon>Parafannyhessea</taxon>
    </lineage>
</organism>
<sequence length="129" mass="13652">MLQHDYLLEVIGRFVETVSASLRGALCDGDFARVGEVERAVGELLDLDARTAMALSPQSLVTMMTLSGVGESVAAYAAYALDKVALAYERQGDDAEASLRRAQANAIASAFHADGTIPEEFAELEAGLS</sequence>
<keyword evidence="2" id="KW-1185">Reference proteome</keyword>
<dbReference type="RefSeq" id="WP_090844440.1">
    <property type="nucleotide sequence ID" value="NZ_FMZL01000001.1"/>
</dbReference>
<gene>
    <name evidence="1" type="ORF">SAMN04487824_101159</name>
</gene>
<dbReference type="AlphaFoldDB" id="A0A1G6HUP5"/>
<evidence type="ECO:0000313" key="1">
    <source>
        <dbReference type="EMBL" id="SDB97910.1"/>
    </source>
</evidence>
<dbReference type="Proteomes" id="UP000198528">
    <property type="component" value="Unassembled WGS sequence"/>
</dbReference>
<protein>
    <submittedName>
        <fullName evidence="1">Uncharacterized protein</fullName>
    </submittedName>
</protein>
<dbReference type="STRING" id="604330.SAMN04489857_0482"/>
<reference evidence="2" key="1">
    <citation type="submission" date="2016-10" db="EMBL/GenBank/DDBJ databases">
        <authorList>
            <person name="Varghese N."/>
            <person name="Submissions S."/>
        </authorList>
    </citation>
    <scope>NUCLEOTIDE SEQUENCE [LARGE SCALE GENOMIC DNA]</scope>
    <source>
        <strain evidence="2">DSM 22619</strain>
    </source>
</reference>
<dbReference type="EMBL" id="FMZL01000001">
    <property type="protein sequence ID" value="SDB97910.1"/>
    <property type="molecule type" value="Genomic_DNA"/>
</dbReference>
<evidence type="ECO:0000313" key="2">
    <source>
        <dbReference type="Proteomes" id="UP000198528"/>
    </source>
</evidence>
<name>A0A1G6HUP5_9ACTN</name>
<proteinExistence type="predicted"/>
<accession>A0A1G6HUP5</accession>